<dbReference type="Proteomes" id="UP001225356">
    <property type="component" value="Unassembled WGS sequence"/>
</dbReference>
<protein>
    <submittedName>
        <fullName evidence="6">Pimeloyl-ACP methyl ester carboxylesterase</fullName>
    </submittedName>
</protein>
<feature type="domain" description="AB hydrolase-1" evidence="4">
    <location>
        <begin position="54"/>
        <end position="219"/>
    </location>
</feature>
<dbReference type="InterPro" id="IPR029058">
    <property type="entry name" value="AB_hydrolase_fold"/>
</dbReference>
<proteinExistence type="inferred from homology"/>
<evidence type="ECO:0000259" key="4">
    <source>
        <dbReference type="Pfam" id="PF00561"/>
    </source>
</evidence>
<gene>
    <name evidence="6" type="ORF">J2853_000947</name>
</gene>
<dbReference type="InterPro" id="IPR013595">
    <property type="entry name" value="Pept_S33_TAP-like_C"/>
</dbReference>
<dbReference type="Pfam" id="PF00561">
    <property type="entry name" value="Abhydrolase_1"/>
    <property type="match status" value="1"/>
</dbReference>
<dbReference type="EMBL" id="JAUSQU010000001">
    <property type="protein sequence ID" value="MDP9841736.1"/>
    <property type="molecule type" value="Genomic_DNA"/>
</dbReference>
<evidence type="ECO:0000256" key="1">
    <source>
        <dbReference type="ARBA" id="ARBA00010088"/>
    </source>
</evidence>
<feature type="domain" description="Peptidase S33 tripeptidyl aminopeptidase-like C-terminal" evidence="5">
    <location>
        <begin position="386"/>
        <end position="483"/>
    </location>
</feature>
<keyword evidence="7" id="KW-1185">Reference proteome</keyword>
<evidence type="ECO:0000256" key="2">
    <source>
        <dbReference type="ARBA" id="ARBA00022729"/>
    </source>
</evidence>
<accession>A0ABT9Q4R9</accession>
<dbReference type="InterPro" id="IPR051601">
    <property type="entry name" value="Serine_prot/Carboxylest_S33"/>
</dbReference>
<evidence type="ECO:0000259" key="5">
    <source>
        <dbReference type="Pfam" id="PF08386"/>
    </source>
</evidence>
<keyword evidence="3" id="KW-0378">Hydrolase</keyword>
<keyword evidence="2" id="KW-0732">Signal</keyword>
<dbReference type="RefSeq" id="WP_307555315.1">
    <property type="nucleotide sequence ID" value="NZ_JAUSQU010000001.1"/>
</dbReference>
<evidence type="ECO:0000313" key="7">
    <source>
        <dbReference type="Proteomes" id="UP001225356"/>
    </source>
</evidence>
<dbReference type="SUPFAM" id="SSF53474">
    <property type="entry name" value="alpha/beta-Hydrolases"/>
    <property type="match status" value="1"/>
</dbReference>
<sequence>MGTSLDWQPKEGAEEFEVATAKVPLDHREPGGELIDIAVIRHPATDPARRIGSLFFVPGGPAFPGVTLLPAHYRFLPAEVRERFDIVSFDPRGAGESSPVQGFTSMEDMGAFFGDLPLPFPVTEQEGQIWVDKFTAFAKLVSEGNRKLLPHISTADIARDMDVLREAVGDATLNYFGVSFGSLLGTTYANLFPGKVRAIALDGAIDPVNWFTDDDDPTLNATLRLGFDVSAARGVDHFLTLGGEAGPGACAFAAGDGEATRAKFQTLLERLRTRPVTLNTPEGPQTVTYPMVIANMWVALYQIGYWSSQAEILQELWLATERPEEDGPLETKLDVANRPGGTELPPLFAAPPEWSLALLGGDTPNPSDPQSWFAQGKVAEERAGGMGTVVNWGSVACASWTTSQNRYIGPWDRPTAAPILLIGTVGDPGTAYEGTEKLLGLLADAHLLTVDGEGHTAFYNPNPHVARALTDYFVAGVLPEPGATVPAAQHPFPS</sequence>
<organism evidence="6 7">
    <name type="scientific">Streptosporangium lutulentum</name>
    <dbReference type="NCBI Taxonomy" id="1461250"/>
    <lineage>
        <taxon>Bacteria</taxon>
        <taxon>Bacillati</taxon>
        <taxon>Actinomycetota</taxon>
        <taxon>Actinomycetes</taxon>
        <taxon>Streptosporangiales</taxon>
        <taxon>Streptosporangiaceae</taxon>
        <taxon>Streptosporangium</taxon>
    </lineage>
</organism>
<dbReference type="InterPro" id="IPR000073">
    <property type="entry name" value="AB_hydrolase_1"/>
</dbReference>
<dbReference type="Pfam" id="PF08386">
    <property type="entry name" value="Abhydrolase_4"/>
    <property type="match status" value="1"/>
</dbReference>
<evidence type="ECO:0000313" key="6">
    <source>
        <dbReference type="EMBL" id="MDP9841736.1"/>
    </source>
</evidence>
<dbReference type="PANTHER" id="PTHR43248:SF29">
    <property type="entry name" value="TRIPEPTIDYL AMINOPEPTIDASE"/>
    <property type="match status" value="1"/>
</dbReference>
<name>A0ABT9Q4R9_9ACTN</name>
<evidence type="ECO:0000256" key="3">
    <source>
        <dbReference type="ARBA" id="ARBA00022801"/>
    </source>
</evidence>
<comment type="caution">
    <text evidence="6">The sequence shown here is derived from an EMBL/GenBank/DDBJ whole genome shotgun (WGS) entry which is preliminary data.</text>
</comment>
<dbReference type="Gene3D" id="3.40.50.1820">
    <property type="entry name" value="alpha/beta hydrolase"/>
    <property type="match status" value="1"/>
</dbReference>
<dbReference type="PANTHER" id="PTHR43248">
    <property type="entry name" value="2-SUCCINYL-6-HYDROXY-2,4-CYCLOHEXADIENE-1-CARBOXYLATE SYNTHASE"/>
    <property type="match status" value="1"/>
</dbReference>
<comment type="similarity">
    <text evidence="1">Belongs to the peptidase S33 family.</text>
</comment>
<reference evidence="6 7" key="1">
    <citation type="submission" date="2023-07" db="EMBL/GenBank/DDBJ databases">
        <title>Sequencing the genomes of 1000 actinobacteria strains.</title>
        <authorList>
            <person name="Klenk H.-P."/>
        </authorList>
    </citation>
    <scope>NUCLEOTIDE SEQUENCE [LARGE SCALE GENOMIC DNA]</scope>
    <source>
        <strain evidence="6 7">DSM 46740</strain>
    </source>
</reference>